<accession>A0A2S4W8H5</accession>
<evidence type="ECO:0000256" key="1">
    <source>
        <dbReference type="SAM" id="SignalP"/>
    </source>
</evidence>
<evidence type="ECO:0000313" key="3">
    <source>
        <dbReference type="Proteomes" id="UP000239156"/>
    </source>
</evidence>
<protein>
    <submittedName>
        <fullName evidence="2">Uncharacterized protein</fullName>
    </submittedName>
</protein>
<reference evidence="2" key="1">
    <citation type="submission" date="2017-12" db="EMBL/GenBank/DDBJ databases">
        <title>Gene loss provides genomic basis for host adaptation in cereal stripe rust fungi.</title>
        <authorList>
            <person name="Xia C."/>
        </authorList>
    </citation>
    <scope>NUCLEOTIDE SEQUENCE [LARGE SCALE GENOMIC DNA]</scope>
    <source>
        <strain evidence="2">93-210</strain>
    </source>
</reference>
<dbReference type="Proteomes" id="UP000239156">
    <property type="component" value="Unassembled WGS sequence"/>
</dbReference>
<proteinExistence type="predicted"/>
<evidence type="ECO:0000313" key="2">
    <source>
        <dbReference type="EMBL" id="POW17987.1"/>
    </source>
</evidence>
<feature type="signal peptide" evidence="1">
    <location>
        <begin position="1"/>
        <end position="28"/>
    </location>
</feature>
<comment type="caution">
    <text evidence="2">The sequence shown here is derived from an EMBL/GenBank/DDBJ whole genome shotgun (WGS) entry which is preliminary data.</text>
</comment>
<name>A0A2S4W8H5_9BASI</name>
<feature type="chain" id="PRO_5015423873" evidence="1">
    <location>
        <begin position="29"/>
        <end position="276"/>
    </location>
</feature>
<organism evidence="2 3">
    <name type="scientific">Puccinia striiformis</name>
    <dbReference type="NCBI Taxonomy" id="27350"/>
    <lineage>
        <taxon>Eukaryota</taxon>
        <taxon>Fungi</taxon>
        <taxon>Dikarya</taxon>
        <taxon>Basidiomycota</taxon>
        <taxon>Pucciniomycotina</taxon>
        <taxon>Pucciniomycetes</taxon>
        <taxon>Pucciniales</taxon>
        <taxon>Pucciniaceae</taxon>
        <taxon>Puccinia</taxon>
    </lineage>
</organism>
<dbReference type="VEuPathDB" id="FungiDB:PSHT_05780"/>
<keyword evidence="3" id="KW-1185">Reference proteome</keyword>
<dbReference type="AlphaFoldDB" id="A0A2S4W8H5"/>
<keyword evidence="1" id="KW-0732">Signal</keyword>
<sequence>MVDINIKMIAHHVIFIALISLLPTESLAVDKACYKDHAVLIPKDCDGAIKNIIFDTTTKPPQLFLNEGEVRTISGGCSLVVNNPSRAIVTEASIRKAVDALIKQCPGKGGKLGFSDNPKVVLEIRQRAPPGTEFEGYNPDFPLEKPYCFQVPKGKPEVTDQRACIESVHYIAYHKLIKTSSSPVNLTISAFAGMFTDTAGVIMGDDKKPTNTIVAGSNKCTLYMFTTDQSRIKVVQKDAAPLIVTMLQQCGTKSGTLNLKGAEGANGRVIVRTYGY</sequence>
<dbReference type="EMBL" id="PKSL01000001">
    <property type="protein sequence ID" value="POW17987.1"/>
    <property type="molecule type" value="Genomic_DNA"/>
</dbReference>
<dbReference type="VEuPathDB" id="FungiDB:PSTT_00219"/>
<gene>
    <name evidence="2" type="ORF">PSTT_00219</name>
</gene>